<reference evidence="2 3" key="1">
    <citation type="submission" date="2020-05" db="EMBL/GenBank/DDBJ databases">
        <title>Hymenobacter terrestris sp. nov. and Hymenobacter lapidiphilus sp. nov., isolated from regoliths in Antarctica.</title>
        <authorList>
            <person name="Sedlacek I."/>
            <person name="Pantucek R."/>
            <person name="Zeman M."/>
            <person name="Holochova P."/>
            <person name="Kralova S."/>
            <person name="Stankova E."/>
            <person name="Sedo O."/>
            <person name="Micenkova L."/>
            <person name="Svec P."/>
            <person name="Gupta V."/>
            <person name="Sood U."/>
            <person name="Korpole U.S."/>
            <person name="Lal R."/>
        </authorList>
    </citation>
    <scope>NUCLEOTIDE SEQUENCE [LARGE SCALE GENOMIC DNA]</scope>
    <source>
        <strain evidence="2 3">P5342</strain>
    </source>
</reference>
<feature type="domain" description="DUF6630" evidence="1">
    <location>
        <begin position="10"/>
        <end position="168"/>
    </location>
</feature>
<proteinExistence type="predicted"/>
<gene>
    <name evidence="2" type="ORF">HW554_06265</name>
</gene>
<evidence type="ECO:0000259" key="1">
    <source>
        <dbReference type="Pfam" id="PF20335"/>
    </source>
</evidence>
<accession>A0A7Y7PN00</accession>
<dbReference type="AlphaFoldDB" id="A0A7Y7PN00"/>
<protein>
    <recommendedName>
        <fullName evidence="1">DUF6630 domain-containing protein</fullName>
    </recommendedName>
</protein>
<dbReference type="EMBL" id="JABKAU010000008">
    <property type="protein sequence ID" value="NVO30804.1"/>
    <property type="molecule type" value="Genomic_DNA"/>
</dbReference>
<organism evidence="2 3">
    <name type="scientific">Hymenobacter lapidiphilus</name>
    <dbReference type="NCBI Taxonomy" id="2608003"/>
    <lineage>
        <taxon>Bacteria</taxon>
        <taxon>Pseudomonadati</taxon>
        <taxon>Bacteroidota</taxon>
        <taxon>Cytophagia</taxon>
        <taxon>Cytophagales</taxon>
        <taxon>Hymenobacteraceae</taxon>
        <taxon>Hymenobacter</taxon>
    </lineage>
</organism>
<comment type="caution">
    <text evidence="2">The sequence shown here is derived from an EMBL/GenBank/DDBJ whole genome shotgun (WGS) entry which is preliminary data.</text>
</comment>
<keyword evidence="3" id="KW-1185">Reference proteome</keyword>
<name>A0A7Y7PN00_9BACT</name>
<dbReference type="RefSeq" id="WP_176907725.1">
    <property type="nucleotide sequence ID" value="NZ_JABKAU010000008.1"/>
</dbReference>
<dbReference type="InterPro" id="IPR046582">
    <property type="entry name" value="DUF6630"/>
</dbReference>
<evidence type="ECO:0000313" key="2">
    <source>
        <dbReference type="EMBL" id="NVO30804.1"/>
    </source>
</evidence>
<sequence>MHPELLAFTNIFTLGDTAATQRLAGRLDLVLTDAAGYAAQFAEELAERGIENEIAPQELRDIALIDALLAEDLAVECDWKETAGEIIDSLNHVLAQQGRARVLEAQHTGTDEELGPEQLDLVQDTLEPLGLALVMFDLDGDSYPLSVVAQEQAEELATQAQQLGFKLHQW</sequence>
<dbReference type="Proteomes" id="UP000565521">
    <property type="component" value="Unassembled WGS sequence"/>
</dbReference>
<dbReference type="Pfam" id="PF20335">
    <property type="entry name" value="DUF6630"/>
    <property type="match status" value="1"/>
</dbReference>
<evidence type="ECO:0000313" key="3">
    <source>
        <dbReference type="Proteomes" id="UP000565521"/>
    </source>
</evidence>